<dbReference type="GO" id="GO:0000149">
    <property type="term" value="F:SNARE binding"/>
    <property type="evidence" value="ECO:0007669"/>
    <property type="project" value="TreeGrafter"/>
</dbReference>
<dbReference type="InterPro" id="IPR045192">
    <property type="entry name" value="AP180-like"/>
</dbReference>
<evidence type="ECO:0000256" key="8">
    <source>
        <dbReference type="ARBA" id="ARBA00023329"/>
    </source>
</evidence>
<dbReference type="Pfam" id="PF07651">
    <property type="entry name" value="ANTH"/>
    <property type="match status" value="1"/>
</dbReference>
<evidence type="ECO:0000259" key="9">
    <source>
        <dbReference type="PROSITE" id="PS50942"/>
    </source>
</evidence>
<evidence type="ECO:0000256" key="5">
    <source>
        <dbReference type="ARBA" id="ARBA00023034"/>
    </source>
</evidence>
<dbReference type="AlphaFoldDB" id="A0A484LG47"/>
<protein>
    <recommendedName>
        <fullName evidence="9">ENTH domain-containing protein</fullName>
    </recommendedName>
</protein>
<evidence type="ECO:0000313" key="10">
    <source>
        <dbReference type="EMBL" id="VFQ75086.1"/>
    </source>
</evidence>
<keyword evidence="8" id="KW-0968">Cytoplasmic vesicle</keyword>
<dbReference type="Gene3D" id="1.25.40.90">
    <property type="match status" value="1"/>
</dbReference>
<gene>
    <name evidence="10" type="ORF">CCAM_LOCUS16862</name>
</gene>
<dbReference type="GO" id="GO:0005545">
    <property type="term" value="F:1-phosphatidylinositol binding"/>
    <property type="evidence" value="ECO:0007669"/>
    <property type="project" value="TreeGrafter"/>
</dbReference>
<dbReference type="InterPro" id="IPR011417">
    <property type="entry name" value="ANTH_dom"/>
</dbReference>
<dbReference type="EMBL" id="OOIL02001417">
    <property type="protein sequence ID" value="VFQ75086.1"/>
    <property type="molecule type" value="Genomic_DNA"/>
</dbReference>
<reference evidence="10 11" key="1">
    <citation type="submission" date="2018-04" db="EMBL/GenBank/DDBJ databases">
        <authorList>
            <person name="Vogel A."/>
        </authorList>
    </citation>
    <scope>NUCLEOTIDE SEQUENCE [LARGE SCALE GENOMIC DNA]</scope>
</reference>
<evidence type="ECO:0000313" key="11">
    <source>
        <dbReference type="Proteomes" id="UP000595140"/>
    </source>
</evidence>
<dbReference type="InterPro" id="IPR008942">
    <property type="entry name" value="ENTH_VHS"/>
</dbReference>
<proteinExistence type="predicted"/>
<keyword evidence="7" id="KW-0168">Coated pit</keyword>
<organism evidence="10 11">
    <name type="scientific">Cuscuta campestris</name>
    <dbReference type="NCBI Taxonomy" id="132261"/>
    <lineage>
        <taxon>Eukaryota</taxon>
        <taxon>Viridiplantae</taxon>
        <taxon>Streptophyta</taxon>
        <taxon>Embryophyta</taxon>
        <taxon>Tracheophyta</taxon>
        <taxon>Spermatophyta</taxon>
        <taxon>Magnoliopsida</taxon>
        <taxon>eudicotyledons</taxon>
        <taxon>Gunneridae</taxon>
        <taxon>Pentapetalae</taxon>
        <taxon>asterids</taxon>
        <taxon>lamiids</taxon>
        <taxon>Solanales</taxon>
        <taxon>Convolvulaceae</taxon>
        <taxon>Cuscuteae</taxon>
        <taxon>Cuscuta</taxon>
        <taxon>Cuscuta subgen. Grammica</taxon>
        <taxon>Cuscuta sect. Cleistogrammica</taxon>
    </lineage>
</organism>
<dbReference type="GO" id="GO:0030136">
    <property type="term" value="C:clathrin-coated vesicle"/>
    <property type="evidence" value="ECO:0007669"/>
    <property type="project" value="UniProtKB-SubCell"/>
</dbReference>
<dbReference type="OrthoDB" id="44015at2759"/>
<evidence type="ECO:0000256" key="3">
    <source>
        <dbReference type="ARBA" id="ARBA00004600"/>
    </source>
</evidence>
<evidence type="ECO:0000256" key="6">
    <source>
        <dbReference type="ARBA" id="ARBA00023136"/>
    </source>
</evidence>
<dbReference type="PANTHER" id="PTHR22951:SF76">
    <property type="entry name" value="OS09G0468150 PROTEIN"/>
    <property type="match status" value="1"/>
</dbReference>
<keyword evidence="5" id="KW-0333">Golgi apparatus</keyword>
<dbReference type="GO" id="GO:0006900">
    <property type="term" value="P:vesicle budding from membrane"/>
    <property type="evidence" value="ECO:0007669"/>
    <property type="project" value="TreeGrafter"/>
</dbReference>
<keyword evidence="6" id="KW-0472">Membrane</keyword>
<dbReference type="CDD" id="cd16987">
    <property type="entry name" value="ANTH_N_AP180_plant"/>
    <property type="match status" value="1"/>
</dbReference>
<dbReference type="GO" id="GO:0005794">
    <property type="term" value="C:Golgi apparatus"/>
    <property type="evidence" value="ECO:0007669"/>
    <property type="project" value="UniProtKB-SubCell"/>
</dbReference>
<keyword evidence="11" id="KW-1185">Reference proteome</keyword>
<dbReference type="InterPro" id="IPR013809">
    <property type="entry name" value="ENTH"/>
</dbReference>
<dbReference type="InterPro" id="IPR048050">
    <property type="entry name" value="ANTH_N_plant"/>
</dbReference>
<evidence type="ECO:0000256" key="2">
    <source>
        <dbReference type="ARBA" id="ARBA00004555"/>
    </source>
</evidence>
<dbReference type="GO" id="GO:0005905">
    <property type="term" value="C:clathrin-coated pit"/>
    <property type="evidence" value="ECO:0007669"/>
    <property type="project" value="UniProtKB-SubCell"/>
</dbReference>
<evidence type="ECO:0000256" key="1">
    <source>
        <dbReference type="ARBA" id="ARBA00004132"/>
    </source>
</evidence>
<dbReference type="GO" id="GO:0072583">
    <property type="term" value="P:clathrin-dependent endocytosis"/>
    <property type="evidence" value="ECO:0007669"/>
    <property type="project" value="InterPro"/>
</dbReference>
<dbReference type="SUPFAM" id="SSF48464">
    <property type="entry name" value="ENTH/VHS domain"/>
    <property type="match status" value="1"/>
</dbReference>
<dbReference type="GO" id="GO:0005546">
    <property type="term" value="F:phosphatidylinositol-4,5-bisphosphate binding"/>
    <property type="evidence" value="ECO:0007669"/>
    <property type="project" value="TreeGrafter"/>
</dbReference>
<dbReference type="PROSITE" id="PS50942">
    <property type="entry name" value="ENTH"/>
    <property type="match status" value="1"/>
</dbReference>
<feature type="domain" description="ENTH" evidence="9">
    <location>
        <begin position="26"/>
        <end position="159"/>
    </location>
</feature>
<sequence>MGRITTLRDLIGAVKDKASKSKAAIVSKRGNLSLHLAVLRVTSHSPNAPPDDHHLSTLLSLAERSRAAASTLASALMDRLHHTGDCSVALKCLLVIHHVIKRGPFVLRDQLAAGRSNLKLSSFRDGATPATWMLSAWVRFYARYLETALLASIRVVPNGDSIRDLDSMIGVIEEMCEAPDSLLVEGNELLYEVMGMLSEDYFSLVKELLPRLVELGERLGQLSFADSVELACCLRRLEDRQGRLSGLFLTAVTKPSVRTLWGLVGQVKERIETLKDSGAQKMLTFSFSKKSESARFSHRVSSLHNSIMFPSGKYRDNTTEVVILR</sequence>
<evidence type="ECO:0000256" key="7">
    <source>
        <dbReference type="ARBA" id="ARBA00023176"/>
    </source>
</evidence>
<dbReference type="GO" id="GO:0032050">
    <property type="term" value="F:clathrin heavy chain binding"/>
    <property type="evidence" value="ECO:0007669"/>
    <property type="project" value="TreeGrafter"/>
</dbReference>
<comment type="subcellular location">
    <subcellularLocation>
        <location evidence="1">Cytoplasmic vesicle</location>
        <location evidence="1">Clathrin-coated vesicle</location>
    </subcellularLocation>
    <subcellularLocation>
        <location evidence="2">Golgi apparatus</location>
    </subcellularLocation>
    <subcellularLocation>
        <location evidence="3">Membrane</location>
        <location evidence="3">Clathrin-coated pit</location>
    </subcellularLocation>
</comment>
<dbReference type="SMART" id="SM00273">
    <property type="entry name" value="ENTH"/>
    <property type="match status" value="1"/>
</dbReference>
<accession>A0A484LG47</accession>
<name>A0A484LG47_9ASTE</name>
<evidence type="ECO:0000256" key="4">
    <source>
        <dbReference type="ARBA" id="ARBA00022583"/>
    </source>
</evidence>
<dbReference type="GO" id="GO:0048268">
    <property type="term" value="P:clathrin coat assembly"/>
    <property type="evidence" value="ECO:0007669"/>
    <property type="project" value="InterPro"/>
</dbReference>
<dbReference type="Proteomes" id="UP000595140">
    <property type="component" value="Unassembled WGS sequence"/>
</dbReference>
<dbReference type="PANTHER" id="PTHR22951">
    <property type="entry name" value="CLATHRIN ASSEMBLY PROTEIN"/>
    <property type="match status" value="1"/>
</dbReference>
<keyword evidence="4" id="KW-0254">Endocytosis</keyword>